<feature type="chain" id="PRO_5023095923" evidence="2">
    <location>
        <begin position="28"/>
        <end position="172"/>
    </location>
</feature>
<gene>
    <name evidence="3" type="ORF">ETD83_21520</name>
</gene>
<keyword evidence="2" id="KW-0732">Signal</keyword>
<dbReference type="EMBL" id="VCKW01000110">
    <property type="protein sequence ID" value="TMQ96233.1"/>
    <property type="molecule type" value="Genomic_DNA"/>
</dbReference>
<evidence type="ECO:0000256" key="1">
    <source>
        <dbReference type="ARBA" id="ARBA00010457"/>
    </source>
</evidence>
<dbReference type="Gene3D" id="2.60.40.200">
    <property type="entry name" value="Superoxide dismutase, copper/zinc binding domain"/>
    <property type="match status" value="1"/>
</dbReference>
<name>A0A5C4J918_9ACTN</name>
<feature type="signal peptide" evidence="2">
    <location>
        <begin position="1"/>
        <end position="27"/>
    </location>
</feature>
<dbReference type="Proteomes" id="UP000309174">
    <property type="component" value="Unassembled WGS sequence"/>
</dbReference>
<evidence type="ECO:0000313" key="4">
    <source>
        <dbReference type="Proteomes" id="UP000309174"/>
    </source>
</evidence>
<keyword evidence="4" id="KW-1185">Reference proteome</keyword>
<sequence length="172" mass="17978">MRPSVRAAVPLAAAGAALVTFASPAMANAGQDRIEVEGPSYVYDQAYKDVKTKITVVRDKDTTSVLLRATGFPADAAGKKFGVHVHVNPCGPKGEDAGPHYMNPDGPHDLPMEHMEIWLDVTVAKDGTAHSGDVVPWRVAEKAAGSVIVHALPTDPATGGAGARNICTTVPF</sequence>
<evidence type="ECO:0000256" key="2">
    <source>
        <dbReference type="SAM" id="SignalP"/>
    </source>
</evidence>
<dbReference type="AlphaFoldDB" id="A0A5C4J918"/>
<proteinExistence type="inferred from homology"/>
<dbReference type="GO" id="GO:0046872">
    <property type="term" value="F:metal ion binding"/>
    <property type="evidence" value="ECO:0007669"/>
    <property type="project" value="InterPro"/>
</dbReference>
<accession>A0A5C4J918</accession>
<dbReference type="RefSeq" id="WP_138646940.1">
    <property type="nucleotide sequence ID" value="NZ_VCKW01000110.1"/>
</dbReference>
<dbReference type="GO" id="GO:0006801">
    <property type="term" value="P:superoxide metabolic process"/>
    <property type="evidence" value="ECO:0007669"/>
    <property type="project" value="InterPro"/>
</dbReference>
<dbReference type="InterPro" id="IPR036423">
    <property type="entry name" value="SOD-like_Cu/Zn_dom_sf"/>
</dbReference>
<protein>
    <submittedName>
        <fullName evidence="3">Superoxide dismutase family protein</fullName>
    </submittedName>
</protein>
<dbReference type="OrthoDB" id="3297424at2"/>
<reference evidence="3 4" key="1">
    <citation type="submission" date="2019-05" db="EMBL/GenBank/DDBJ databases">
        <title>Draft genome sequence of Actinomadura sp. 14C53.</title>
        <authorList>
            <person name="Saricaoglu S."/>
            <person name="Isik K."/>
        </authorList>
    </citation>
    <scope>NUCLEOTIDE SEQUENCE [LARGE SCALE GENOMIC DNA]</scope>
    <source>
        <strain evidence="3 4">14C53</strain>
    </source>
</reference>
<comment type="caution">
    <text evidence="3">The sequence shown here is derived from an EMBL/GenBank/DDBJ whole genome shotgun (WGS) entry which is preliminary data.</text>
</comment>
<organism evidence="3 4">
    <name type="scientific">Actinomadura soli</name>
    <dbReference type="NCBI Taxonomy" id="2508997"/>
    <lineage>
        <taxon>Bacteria</taxon>
        <taxon>Bacillati</taxon>
        <taxon>Actinomycetota</taxon>
        <taxon>Actinomycetes</taxon>
        <taxon>Streptosporangiales</taxon>
        <taxon>Thermomonosporaceae</taxon>
        <taxon>Actinomadura</taxon>
    </lineage>
</organism>
<dbReference type="SUPFAM" id="SSF49329">
    <property type="entry name" value="Cu,Zn superoxide dismutase-like"/>
    <property type="match status" value="1"/>
</dbReference>
<comment type="similarity">
    <text evidence="1">Belongs to the Cu-Zn superoxide dismutase family.</text>
</comment>
<evidence type="ECO:0000313" key="3">
    <source>
        <dbReference type="EMBL" id="TMQ96233.1"/>
    </source>
</evidence>